<evidence type="ECO:0000256" key="2">
    <source>
        <dbReference type="ARBA" id="ARBA00022723"/>
    </source>
</evidence>
<dbReference type="SMART" id="SM00849">
    <property type="entry name" value="Lactamase_B"/>
    <property type="match status" value="1"/>
</dbReference>
<evidence type="ECO:0000256" key="4">
    <source>
        <dbReference type="ARBA" id="ARBA00022833"/>
    </source>
</evidence>
<dbReference type="InterPro" id="IPR051453">
    <property type="entry name" value="MBL_Glyoxalase_II"/>
</dbReference>
<sequence length="385" mass="40375">MEPVQLEQQQGSQAKILKDTGSAAYKAKQLAEAAEQWTQAAALFAEAGQSSEAAACRANLSLLRLQQNDADAALAEAERATAMAAQWWKGHLRHGEALFALKRYHDAAAAFARAGQLGANGDRKLATGRQALAEAAAKGGLYLKQLLPGRDICLANAPPVVATINGYAKQMQNFIYLVGDLATRECVVVDACWDVDGVLAVAANDKMKVTAGIATHGHFDHVGGLPPPPFNAMGIQVPGAAALCKAAGVGIYVHSLDVPRLTGSAGVPHDCIKEVKHGDSMRVGGIAINFIHTPGHTAGSHCLHIPQHEVLISGDTLFVGSCGRVDLPGSDAAAMFKSLKEKLAALPKKTTVYPGHNYGGASTTIGQEISSGMLGMSQAQWERNH</sequence>
<protein>
    <submittedName>
        <fullName evidence="6">Beta-lactamase-like protein</fullName>
    </submittedName>
</protein>
<keyword evidence="2" id="KW-0479">Metal-binding</keyword>
<evidence type="ECO:0000256" key="1">
    <source>
        <dbReference type="ARBA" id="ARBA00001947"/>
    </source>
</evidence>
<keyword evidence="4" id="KW-0862">Zinc</keyword>
<dbReference type="AlphaFoldDB" id="A0A835ZDV2"/>
<dbReference type="OrthoDB" id="17458at2759"/>
<keyword evidence="7" id="KW-1185">Reference proteome</keyword>
<evidence type="ECO:0000259" key="5">
    <source>
        <dbReference type="SMART" id="SM00849"/>
    </source>
</evidence>
<gene>
    <name evidence="6" type="ORF">JKP88DRAFT_261789</name>
</gene>
<dbReference type="InterPro" id="IPR001279">
    <property type="entry name" value="Metallo-B-lactamas"/>
</dbReference>
<proteinExistence type="predicted"/>
<dbReference type="PANTHER" id="PTHR46233">
    <property type="entry name" value="HYDROXYACYLGLUTATHIONE HYDROLASE GLOC"/>
    <property type="match status" value="1"/>
</dbReference>
<dbReference type="Gene3D" id="1.25.40.10">
    <property type="entry name" value="Tetratricopeptide repeat domain"/>
    <property type="match status" value="1"/>
</dbReference>
<dbReference type="Gene3D" id="3.60.15.10">
    <property type="entry name" value="Ribonuclease Z/Hydroxyacylglutathione hydrolase-like"/>
    <property type="match status" value="1"/>
</dbReference>
<evidence type="ECO:0000313" key="7">
    <source>
        <dbReference type="Proteomes" id="UP000664859"/>
    </source>
</evidence>
<dbReference type="PANTHER" id="PTHR46233:SF3">
    <property type="entry name" value="HYDROXYACYLGLUTATHIONE HYDROLASE GLOC"/>
    <property type="match status" value="1"/>
</dbReference>
<evidence type="ECO:0000256" key="3">
    <source>
        <dbReference type="ARBA" id="ARBA00022801"/>
    </source>
</evidence>
<evidence type="ECO:0000313" key="6">
    <source>
        <dbReference type="EMBL" id="KAG5191865.1"/>
    </source>
</evidence>
<dbReference type="GO" id="GO:0046872">
    <property type="term" value="F:metal ion binding"/>
    <property type="evidence" value="ECO:0007669"/>
    <property type="project" value="UniProtKB-KW"/>
</dbReference>
<comment type="caution">
    <text evidence="6">The sequence shown here is derived from an EMBL/GenBank/DDBJ whole genome shotgun (WGS) entry which is preliminary data.</text>
</comment>
<organism evidence="6 7">
    <name type="scientific">Tribonema minus</name>
    <dbReference type="NCBI Taxonomy" id="303371"/>
    <lineage>
        <taxon>Eukaryota</taxon>
        <taxon>Sar</taxon>
        <taxon>Stramenopiles</taxon>
        <taxon>Ochrophyta</taxon>
        <taxon>PX clade</taxon>
        <taxon>Xanthophyceae</taxon>
        <taxon>Tribonematales</taxon>
        <taxon>Tribonemataceae</taxon>
        <taxon>Tribonema</taxon>
    </lineage>
</organism>
<name>A0A835ZDV2_9STRA</name>
<dbReference type="InterPro" id="IPR036866">
    <property type="entry name" value="RibonucZ/Hydroxyglut_hydro"/>
</dbReference>
<reference evidence="6" key="1">
    <citation type="submission" date="2021-02" db="EMBL/GenBank/DDBJ databases">
        <title>First Annotated Genome of the Yellow-green Alga Tribonema minus.</title>
        <authorList>
            <person name="Mahan K.M."/>
        </authorList>
    </citation>
    <scope>NUCLEOTIDE SEQUENCE</scope>
    <source>
        <strain evidence="6">UTEX B ZZ1240</strain>
    </source>
</reference>
<dbReference type="Proteomes" id="UP000664859">
    <property type="component" value="Unassembled WGS sequence"/>
</dbReference>
<comment type="cofactor">
    <cofactor evidence="1">
        <name>Zn(2+)</name>
        <dbReference type="ChEBI" id="CHEBI:29105"/>
    </cofactor>
</comment>
<dbReference type="GO" id="GO:0016787">
    <property type="term" value="F:hydrolase activity"/>
    <property type="evidence" value="ECO:0007669"/>
    <property type="project" value="UniProtKB-KW"/>
</dbReference>
<dbReference type="SUPFAM" id="SSF48452">
    <property type="entry name" value="TPR-like"/>
    <property type="match status" value="1"/>
</dbReference>
<feature type="domain" description="Metallo-beta-lactamase" evidence="5">
    <location>
        <begin position="172"/>
        <end position="356"/>
    </location>
</feature>
<accession>A0A835ZDV2</accession>
<dbReference type="Pfam" id="PF00753">
    <property type="entry name" value="Lactamase_B"/>
    <property type="match status" value="2"/>
</dbReference>
<dbReference type="EMBL" id="JAFCMP010000013">
    <property type="protein sequence ID" value="KAG5191865.1"/>
    <property type="molecule type" value="Genomic_DNA"/>
</dbReference>
<dbReference type="InterPro" id="IPR011990">
    <property type="entry name" value="TPR-like_helical_dom_sf"/>
</dbReference>
<keyword evidence="3" id="KW-0378">Hydrolase</keyword>
<dbReference type="SUPFAM" id="SSF56281">
    <property type="entry name" value="Metallo-hydrolase/oxidoreductase"/>
    <property type="match status" value="1"/>
</dbReference>